<dbReference type="AlphaFoldDB" id="A0A182Q4N8"/>
<dbReference type="VEuPathDB" id="VectorBase:AFAF003010"/>
<evidence type="ECO:0008006" key="5">
    <source>
        <dbReference type="Google" id="ProtNLM"/>
    </source>
</evidence>
<reference evidence="4" key="1">
    <citation type="submission" date="2014-01" db="EMBL/GenBank/DDBJ databases">
        <title>The Genome Sequence of Anopheles farauti FAR1 (V2).</title>
        <authorList>
            <consortium name="The Broad Institute Genomics Platform"/>
            <person name="Neafsey D.E."/>
            <person name="Besansky N."/>
            <person name="Howell P."/>
            <person name="Walton C."/>
            <person name="Young S.K."/>
            <person name="Zeng Q."/>
            <person name="Gargeya S."/>
            <person name="Fitzgerald M."/>
            <person name="Haas B."/>
            <person name="Abouelleil A."/>
            <person name="Allen A.W."/>
            <person name="Alvarado L."/>
            <person name="Arachchi H.M."/>
            <person name="Berlin A.M."/>
            <person name="Chapman S.B."/>
            <person name="Gainer-Dewar J."/>
            <person name="Goldberg J."/>
            <person name="Griggs A."/>
            <person name="Gujja S."/>
            <person name="Hansen M."/>
            <person name="Howarth C."/>
            <person name="Imamovic A."/>
            <person name="Ireland A."/>
            <person name="Larimer J."/>
            <person name="McCowan C."/>
            <person name="Murphy C."/>
            <person name="Pearson M."/>
            <person name="Poon T.W."/>
            <person name="Priest M."/>
            <person name="Roberts A."/>
            <person name="Saif S."/>
            <person name="Shea T."/>
            <person name="Sisk P."/>
            <person name="Sykes S."/>
            <person name="Wortman J."/>
            <person name="Nusbaum C."/>
            <person name="Birren B."/>
        </authorList>
    </citation>
    <scope>NUCLEOTIDE SEQUENCE [LARGE SCALE GENOMIC DNA]</scope>
    <source>
        <strain evidence="4">FAR1</strain>
    </source>
</reference>
<evidence type="ECO:0000313" key="4">
    <source>
        <dbReference type="Proteomes" id="UP000075886"/>
    </source>
</evidence>
<dbReference type="EnsemblMetazoa" id="AFAF003010-RA">
    <property type="protein sequence ID" value="AFAF003010-PA"/>
    <property type="gene ID" value="AFAF003010"/>
</dbReference>
<name>A0A182Q4N8_9DIPT</name>
<evidence type="ECO:0000313" key="3">
    <source>
        <dbReference type="EnsemblMetazoa" id="AFAF003010-PA"/>
    </source>
</evidence>
<evidence type="ECO:0000256" key="2">
    <source>
        <dbReference type="SAM" id="SignalP"/>
    </source>
</evidence>
<proteinExistence type="predicted"/>
<feature type="region of interest" description="Disordered" evidence="1">
    <location>
        <begin position="185"/>
        <end position="280"/>
    </location>
</feature>
<accession>A0A182Q4N8</accession>
<keyword evidence="2" id="KW-0732">Signal</keyword>
<feature type="signal peptide" evidence="2">
    <location>
        <begin position="1"/>
        <end position="25"/>
    </location>
</feature>
<evidence type="ECO:0000256" key="1">
    <source>
        <dbReference type="SAM" id="MobiDB-lite"/>
    </source>
</evidence>
<feature type="compositionally biased region" description="Low complexity" evidence="1">
    <location>
        <begin position="259"/>
        <end position="270"/>
    </location>
</feature>
<reference evidence="3" key="2">
    <citation type="submission" date="2020-05" db="UniProtKB">
        <authorList>
            <consortium name="EnsemblMetazoa"/>
        </authorList>
    </citation>
    <scope>IDENTIFICATION</scope>
    <source>
        <strain evidence="3">FAR1</strain>
    </source>
</reference>
<dbReference type="Proteomes" id="UP000075886">
    <property type="component" value="Unassembled WGS sequence"/>
</dbReference>
<feature type="chain" id="PRO_5008132271" description="DUF4794 domain-containing protein" evidence="2">
    <location>
        <begin position="26"/>
        <end position="366"/>
    </location>
</feature>
<keyword evidence="4" id="KW-1185">Reference proteome</keyword>
<protein>
    <recommendedName>
        <fullName evidence="5">DUF4794 domain-containing protein</fullName>
    </recommendedName>
</protein>
<sequence length="366" mass="39172">MHPRVIRSGVLLYAAVLMLAECSLGKEPSKRLEPIEAIESVGLKVKSGRRGGRFLGLLGLLTGLTLVDSLDDESDRPRRSGFVKIDVGHPSSLDAFYGAYGYSSPYWTGGSSINIKIPFRPAGSEFETMALLPFPVPFPPTGPAHFGATAATGVIEPRPTIFSDPIPVPANGPGTIAADEVVEQPLSSRKQKLAVRKPAPTYHRSRPLKVSPPRTIRSTVRADELEDPELAPDTTEQTVTEDPQEIGELPTTPAVSNDPTETPTSIPTAPESEEPEPATPASIVESELNYVTQPVIASSYHTHQHSLADVSAIELTTAAGELFLPSRADHWQNYYGSVALDASNRPYGFLPIAPPQAAAGSSREAQ</sequence>
<dbReference type="EMBL" id="AXCN02001084">
    <property type="status" value="NOT_ANNOTATED_CDS"/>
    <property type="molecule type" value="Genomic_DNA"/>
</dbReference>
<organism evidence="3 4">
    <name type="scientific">Anopheles farauti</name>
    <dbReference type="NCBI Taxonomy" id="69004"/>
    <lineage>
        <taxon>Eukaryota</taxon>
        <taxon>Metazoa</taxon>
        <taxon>Ecdysozoa</taxon>
        <taxon>Arthropoda</taxon>
        <taxon>Hexapoda</taxon>
        <taxon>Insecta</taxon>
        <taxon>Pterygota</taxon>
        <taxon>Neoptera</taxon>
        <taxon>Endopterygota</taxon>
        <taxon>Diptera</taxon>
        <taxon>Nematocera</taxon>
        <taxon>Culicoidea</taxon>
        <taxon>Culicidae</taxon>
        <taxon>Anophelinae</taxon>
        <taxon>Anopheles</taxon>
    </lineage>
</organism>